<keyword evidence="1" id="KW-0732">Signal</keyword>
<protein>
    <submittedName>
        <fullName evidence="2">Uncharacterized protein</fullName>
    </submittedName>
</protein>
<evidence type="ECO:0000256" key="1">
    <source>
        <dbReference type="SAM" id="SignalP"/>
    </source>
</evidence>
<evidence type="ECO:0000313" key="2">
    <source>
        <dbReference type="EMBL" id="MBX57676.1"/>
    </source>
</evidence>
<dbReference type="EMBL" id="GGEC01077192">
    <property type="protein sequence ID" value="MBX57676.1"/>
    <property type="molecule type" value="Transcribed_RNA"/>
</dbReference>
<dbReference type="AlphaFoldDB" id="A0A2P2PSF8"/>
<name>A0A2P2PSF8_RHIMU</name>
<feature type="signal peptide" evidence="1">
    <location>
        <begin position="1"/>
        <end position="26"/>
    </location>
</feature>
<organism evidence="2">
    <name type="scientific">Rhizophora mucronata</name>
    <name type="common">Asiatic mangrove</name>
    <dbReference type="NCBI Taxonomy" id="61149"/>
    <lineage>
        <taxon>Eukaryota</taxon>
        <taxon>Viridiplantae</taxon>
        <taxon>Streptophyta</taxon>
        <taxon>Embryophyta</taxon>
        <taxon>Tracheophyta</taxon>
        <taxon>Spermatophyta</taxon>
        <taxon>Magnoliopsida</taxon>
        <taxon>eudicotyledons</taxon>
        <taxon>Gunneridae</taxon>
        <taxon>Pentapetalae</taxon>
        <taxon>rosids</taxon>
        <taxon>fabids</taxon>
        <taxon>Malpighiales</taxon>
        <taxon>Rhizophoraceae</taxon>
        <taxon>Rhizophora</taxon>
    </lineage>
</organism>
<feature type="chain" id="PRO_5015154004" evidence="1">
    <location>
        <begin position="27"/>
        <end position="37"/>
    </location>
</feature>
<accession>A0A2P2PSF8</accession>
<proteinExistence type="predicted"/>
<sequence length="37" mass="3984">MTLSSTILVAMVCALVIVVSVSNLEACDFCFLCHHVN</sequence>
<reference evidence="2" key="1">
    <citation type="submission" date="2018-02" db="EMBL/GenBank/DDBJ databases">
        <title>Rhizophora mucronata_Transcriptome.</title>
        <authorList>
            <person name="Meera S.P."/>
            <person name="Sreeshan A."/>
            <person name="Augustine A."/>
        </authorList>
    </citation>
    <scope>NUCLEOTIDE SEQUENCE</scope>
    <source>
        <tissue evidence="2">Leaf</tissue>
    </source>
</reference>